<dbReference type="SUPFAM" id="SSF56672">
    <property type="entry name" value="DNA/RNA polymerases"/>
    <property type="match status" value="1"/>
</dbReference>
<name>A0A371GZ74_MUCPR</name>
<dbReference type="Proteomes" id="UP000257109">
    <property type="component" value="Unassembled WGS sequence"/>
</dbReference>
<feature type="non-terminal residue" evidence="1">
    <location>
        <position position="127"/>
    </location>
</feature>
<organism evidence="1 2">
    <name type="scientific">Mucuna pruriens</name>
    <name type="common">Velvet bean</name>
    <name type="synonym">Dolichos pruriens</name>
    <dbReference type="NCBI Taxonomy" id="157652"/>
    <lineage>
        <taxon>Eukaryota</taxon>
        <taxon>Viridiplantae</taxon>
        <taxon>Streptophyta</taxon>
        <taxon>Embryophyta</taxon>
        <taxon>Tracheophyta</taxon>
        <taxon>Spermatophyta</taxon>
        <taxon>Magnoliopsida</taxon>
        <taxon>eudicotyledons</taxon>
        <taxon>Gunneridae</taxon>
        <taxon>Pentapetalae</taxon>
        <taxon>rosids</taxon>
        <taxon>fabids</taxon>
        <taxon>Fabales</taxon>
        <taxon>Fabaceae</taxon>
        <taxon>Papilionoideae</taxon>
        <taxon>50 kb inversion clade</taxon>
        <taxon>NPAAA clade</taxon>
        <taxon>indigoferoid/millettioid clade</taxon>
        <taxon>Phaseoleae</taxon>
        <taxon>Mucuna</taxon>
    </lineage>
</organism>
<proteinExistence type="predicted"/>
<evidence type="ECO:0000313" key="2">
    <source>
        <dbReference type="Proteomes" id="UP000257109"/>
    </source>
</evidence>
<dbReference type="AlphaFoldDB" id="A0A371GZ74"/>
<protein>
    <submittedName>
        <fullName evidence="1">Uncharacterized protein</fullName>
    </submittedName>
</protein>
<reference evidence="1" key="1">
    <citation type="submission" date="2018-05" db="EMBL/GenBank/DDBJ databases">
        <title>Draft genome of Mucuna pruriens seed.</title>
        <authorList>
            <person name="Nnadi N.E."/>
            <person name="Vos R."/>
            <person name="Hasami M.H."/>
            <person name="Devisetty U.K."/>
            <person name="Aguiy J.C."/>
        </authorList>
    </citation>
    <scope>NUCLEOTIDE SEQUENCE [LARGE SCALE GENOMIC DNA]</scope>
    <source>
        <strain evidence="1">JCA_2017</strain>
    </source>
</reference>
<accession>A0A371GZ74</accession>
<dbReference type="EMBL" id="QJKJ01004034">
    <property type="protein sequence ID" value="RDX95844.1"/>
    <property type="molecule type" value="Genomic_DNA"/>
</dbReference>
<keyword evidence="2" id="KW-1185">Reference proteome</keyword>
<comment type="caution">
    <text evidence="1">The sequence shown here is derived from an EMBL/GenBank/DDBJ whole genome shotgun (WGS) entry which is preliminary data.</text>
</comment>
<sequence>MIQKNRRFRLEKRVVVNKKMVGLLKEVYCFLWPSNAVLLKSFNGKQRMYIDYIDLNKTCPNDPFLLLNIDKLSDNSFRYHFFMIAYLIYNQIQCLIRMRKICHLYLCCKIIPFGLKCVTPFYPEYLD</sequence>
<gene>
    <name evidence="1" type="ORF">CR513_21573</name>
</gene>
<evidence type="ECO:0000313" key="1">
    <source>
        <dbReference type="EMBL" id="RDX95844.1"/>
    </source>
</evidence>
<dbReference type="Gene3D" id="3.10.10.10">
    <property type="entry name" value="HIV Type 1 Reverse Transcriptase, subunit A, domain 1"/>
    <property type="match status" value="1"/>
</dbReference>
<dbReference type="InterPro" id="IPR043502">
    <property type="entry name" value="DNA/RNA_pol_sf"/>
</dbReference>